<evidence type="ECO:0000313" key="1">
    <source>
        <dbReference type="EMBL" id="OAK56870.1"/>
    </source>
</evidence>
<comment type="caution">
    <text evidence="1">The sequence shown here is derived from an EMBL/GenBank/DDBJ whole genome shotgun (WGS) entry which is preliminary data.</text>
</comment>
<evidence type="ECO:0000313" key="2">
    <source>
        <dbReference type="Proteomes" id="UP000077519"/>
    </source>
</evidence>
<dbReference type="EMBL" id="LVHI01000002">
    <property type="protein sequence ID" value="OAK56870.1"/>
    <property type="molecule type" value="Genomic_DNA"/>
</dbReference>
<sequence>MKSTQFASLSTQQILACNVSLDTGHIPDTLVSDSERSTVESAPHHRAVGTAPHSKAVGCSSTFVVP</sequence>
<dbReference type="AlphaFoldDB" id="A0A177YNS6"/>
<gene>
    <name evidence="1" type="ORF">A3K89_14700</name>
</gene>
<keyword evidence="2" id="KW-1185">Reference proteome</keyword>
<protein>
    <submittedName>
        <fullName evidence="1">Uncharacterized protein</fullName>
    </submittedName>
</protein>
<proteinExistence type="predicted"/>
<reference evidence="1 2" key="1">
    <citation type="submission" date="2016-03" db="EMBL/GenBank/DDBJ databases">
        <title>Genome sequence of Rhodococcus kyotonensis KB10.</title>
        <authorList>
            <person name="Jeong H."/>
            <person name="Hong C.E."/>
            <person name="Jo S.H."/>
            <person name="Park J.M."/>
        </authorList>
    </citation>
    <scope>NUCLEOTIDE SEQUENCE [LARGE SCALE GENOMIC DNA]</scope>
    <source>
        <strain evidence="1 2">KB10</strain>
    </source>
</reference>
<dbReference type="Proteomes" id="UP000077519">
    <property type="component" value="Unassembled WGS sequence"/>
</dbReference>
<organism evidence="1 2">
    <name type="scientific">Rhodococcoides kyotonense</name>
    <dbReference type="NCBI Taxonomy" id="398843"/>
    <lineage>
        <taxon>Bacteria</taxon>
        <taxon>Bacillati</taxon>
        <taxon>Actinomycetota</taxon>
        <taxon>Actinomycetes</taxon>
        <taxon>Mycobacteriales</taxon>
        <taxon>Nocardiaceae</taxon>
        <taxon>Rhodococcoides</taxon>
    </lineage>
</organism>
<accession>A0A177YNS6</accession>
<name>A0A177YNS6_9NOCA</name>